<feature type="compositionally biased region" description="Basic residues" evidence="1">
    <location>
        <begin position="149"/>
        <end position="163"/>
    </location>
</feature>
<feature type="region of interest" description="Disordered" evidence="1">
    <location>
        <begin position="238"/>
        <end position="266"/>
    </location>
</feature>
<name>A0ABC9BLC0_9POAL</name>
<accession>A0ABC9BLC0</accession>
<feature type="region of interest" description="Disordered" evidence="1">
    <location>
        <begin position="279"/>
        <end position="316"/>
    </location>
</feature>
<dbReference type="Proteomes" id="UP001497457">
    <property type="component" value="Chromosome 26rd"/>
</dbReference>
<keyword evidence="3" id="KW-1185">Reference proteome</keyword>
<feature type="compositionally biased region" description="Basic and acidic residues" evidence="1">
    <location>
        <begin position="305"/>
        <end position="316"/>
    </location>
</feature>
<evidence type="ECO:0000313" key="3">
    <source>
        <dbReference type="Proteomes" id="UP001497457"/>
    </source>
</evidence>
<reference evidence="3" key="1">
    <citation type="submission" date="2024-06" db="EMBL/GenBank/DDBJ databases">
        <authorList>
            <person name="Ryan C."/>
        </authorList>
    </citation>
    <scope>NUCLEOTIDE SEQUENCE [LARGE SCALE GENOMIC DNA]</scope>
</reference>
<protein>
    <submittedName>
        <fullName evidence="2">Uncharacterized protein</fullName>
    </submittedName>
</protein>
<proteinExistence type="predicted"/>
<gene>
    <name evidence="2" type="ORF">URODEC1_LOCUS65474</name>
</gene>
<dbReference type="EMBL" id="OZ075136">
    <property type="protein sequence ID" value="CAL5001586.1"/>
    <property type="molecule type" value="Genomic_DNA"/>
</dbReference>
<evidence type="ECO:0000313" key="2">
    <source>
        <dbReference type="EMBL" id="CAL5001586.1"/>
    </source>
</evidence>
<reference evidence="2 3" key="2">
    <citation type="submission" date="2024-10" db="EMBL/GenBank/DDBJ databases">
        <authorList>
            <person name="Ryan C."/>
        </authorList>
    </citation>
    <scope>NUCLEOTIDE SEQUENCE [LARGE SCALE GENOMIC DNA]</scope>
</reference>
<evidence type="ECO:0000256" key="1">
    <source>
        <dbReference type="SAM" id="MobiDB-lite"/>
    </source>
</evidence>
<sequence length="316" mass="34821">MSCARAQGSWKRSWDCGYQAIIWRTYKDDGFDDFHVERELEVGFVLYPQKHVDKVLVHAAAAAAGGHPLLVLLDDAVDDPEHGVVALMGAAHDAAEPADEAGRRPQVGRVEPGGELDGAVERPQEHVAALEPVAHHGAHRGVRDERRQPRVHLHHRARRRRLGARTQRGGDLLLADGAEGLDAARAEELDGADLPELAPVVAVGREDDVPAVVEDHAQGGAKRPRRERQVVGLHHLARRLPGRDHNRGHLADPEQHHRPVAPRKVAHGAVRELARDVVQAADDRQLPRPRRQPQAMAVSRGAELALREHDEQRHEG</sequence>
<organism evidence="2 3">
    <name type="scientific">Urochloa decumbens</name>
    <dbReference type="NCBI Taxonomy" id="240449"/>
    <lineage>
        <taxon>Eukaryota</taxon>
        <taxon>Viridiplantae</taxon>
        <taxon>Streptophyta</taxon>
        <taxon>Embryophyta</taxon>
        <taxon>Tracheophyta</taxon>
        <taxon>Spermatophyta</taxon>
        <taxon>Magnoliopsida</taxon>
        <taxon>Liliopsida</taxon>
        <taxon>Poales</taxon>
        <taxon>Poaceae</taxon>
        <taxon>PACMAD clade</taxon>
        <taxon>Panicoideae</taxon>
        <taxon>Panicodae</taxon>
        <taxon>Paniceae</taxon>
        <taxon>Melinidinae</taxon>
        <taxon>Urochloa</taxon>
    </lineage>
</organism>
<feature type="region of interest" description="Disordered" evidence="1">
    <location>
        <begin position="135"/>
        <end position="165"/>
    </location>
</feature>
<dbReference type="AlphaFoldDB" id="A0ABC9BLC0"/>
<feature type="compositionally biased region" description="Basic and acidic residues" evidence="1">
    <location>
        <begin position="241"/>
        <end position="257"/>
    </location>
</feature>